<protein>
    <submittedName>
        <fullName evidence="1">Uncharacterized protein</fullName>
    </submittedName>
</protein>
<comment type="caution">
    <text evidence="1">The sequence shown here is derived from an EMBL/GenBank/DDBJ whole genome shotgun (WGS) entry which is preliminary data.</text>
</comment>
<organism evidence="1 2">
    <name type="scientific">Candidatus Scalindua brodae</name>
    <dbReference type="NCBI Taxonomy" id="237368"/>
    <lineage>
        <taxon>Bacteria</taxon>
        <taxon>Pseudomonadati</taxon>
        <taxon>Planctomycetota</taxon>
        <taxon>Candidatus Brocadiia</taxon>
        <taxon>Candidatus Brocadiales</taxon>
        <taxon>Candidatus Scalinduaceae</taxon>
        <taxon>Candidatus Scalindua</taxon>
    </lineage>
</organism>
<proteinExistence type="predicted"/>
<sequence>MIEVKNNYKEARRKNEWKNSAWNSIETIRLKEY</sequence>
<dbReference type="AlphaFoldDB" id="A0A0B0EIU3"/>
<accession>A0A0B0EIU3</accession>
<gene>
    <name evidence="1" type="ORF">SCABRO_01748</name>
</gene>
<dbReference type="EMBL" id="JRYO01000123">
    <property type="protein sequence ID" value="KHE92499.1"/>
    <property type="molecule type" value="Genomic_DNA"/>
</dbReference>
<name>A0A0B0EIU3_9BACT</name>
<evidence type="ECO:0000313" key="2">
    <source>
        <dbReference type="Proteomes" id="UP000030652"/>
    </source>
</evidence>
<reference evidence="1 2" key="1">
    <citation type="submission" date="2014-10" db="EMBL/GenBank/DDBJ databases">
        <title>Draft genome of anammox bacterium scalindua brodae, obtained using differential coverage binning of sequence data from two enrichment reactors.</title>
        <authorList>
            <person name="Speth D.R."/>
            <person name="Russ L."/>
            <person name="Kartal B."/>
            <person name="Op den Camp H.J."/>
            <person name="Dutilh B.E."/>
            <person name="Jetten M.S."/>
        </authorList>
    </citation>
    <scope>NUCLEOTIDE SEQUENCE [LARGE SCALE GENOMIC DNA]</scope>
    <source>
        <strain evidence="1">RU1</strain>
    </source>
</reference>
<evidence type="ECO:0000313" key="1">
    <source>
        <dbReference type="EMBL" id="KHE92499.1"/>
    </source>
</evidence>
<dbReference type="Proteomes" id="UP000030652">
    <property type="component" value="Unassembled WGS sequence"/>
</dbReference>